<keyword evidence="3" id="KW-1185">Reference proteome</keyword>
<gene>
    <name evidence="2" type="ORF">K7X08_013476</name>
</gene>
<evidence type="ECO:0000313" key="2">
    <source>
        <dbReference type="EMBL" id="KAJ8539224.1"/>
    </source>
</evidence>
<reference evidence="3" key="1">
    <citation type="journal article" date="2023" name="Proc. Natl. Acad. Sci. U.S.A.">
        <title>Genomic and structural basis for evolution of tropane alkaloid biosynthesis.</title>
        <authorList>
            <person name="Wanga Y.-J."/>
            <person name="Taina T."/>
            <person name="Yua J.-Y."/>
            <person name="Lia J."/>
            <person name="Xua B."/>
            <person name="Chenc J."/>
            <person name="D'Auriad J.C."/>
            <person name="Huanga J.-P."/>
            <person name="Huanga S.-X."/>
        </authorList>
    </citation>
    <scope>NUCLEOTIDE SEQUENCE [LARGE SCALE GENOMIC DNA]</scope>
    <source>
        <strain evidence="3">cv. KIB-2019</strain>
    </source>
</reference>
<proteinExistence type="predicted"/>
<name>A0A9Q1LNT4_9SOLA</name>
<feature type="coiled-coil region" evidence="1">
    <location>
        <begin position="108"/>
        <end position="155"/>
    </location>
</feature>
<evidence type="ECO:0000313" key="3">
    <source>
        <dbReference type="Proteomes" id="UP001152561"/>
    </source>
</evidence>
<evidence type="ECO:0000256" key="1">
    <source>
        <dbReference type="SAM" id="Coils"/>
    </source>
</evidence>
<keyword evidence="1" id="KW-0175">Coiled coil</keyword>
<protein>
    <submittedName>
        <fullName evidence="2">Uncharacterized protein</fullName>
    </submittedName>
</protein>
<dbReference type="AlphaFoldDB" id="A0A9Q1LNT4"/>
<dbReference type="Proteomes" id="UP001152561">
    <property type="component" value="Unassembled WGS sequence"/>
</dbReference>
<comment type="caution">
    <text evidence="2">The sequence shown here is derived from an EMBL/GenBank/DDBJ whole genome shotgun (WGS) entry which is preliminary data.</text>
</comment>
<sequence>MEEINRVQDVEDDVISDWTLVKEISEDAFNRQDPPNNQNQNSIRVWTMTDVYKYPISMDYAKVVYNLAWAHAVQNIKPLDELFVMTTDNSTSGDVGSSKEANLIREQLESVNKEICELEEKLEALEDVGKMKKDISNFESKLEAYENVEKLKEKEEIDANEN</sequence>
<dbReference type="EMBL" id="JAJAGQ010000016">
    <property type="protein sequence ID" value="KAJ8539224.1"/>
    <property type="molecule type" value="Genomic_DNA"/>
</dbReference>
<organism evidence="2 3">
    <name type="scientific">Anisodus acutangulus</name>
    <dbReference type="NCBI Taxonomy" id="402998"/>
    <lineage>
        <taxon>Eukaryota</taxon>
        <taxon>Viridiplantae</taxon>
        <taxon>Streptophyta</taxon>
        <taxon>Embryophyta</taxon>
        <taxon>Tracheophyta</taxon>
        <taxon>Spermatophyta</taxon>
        <taxon>Magnoliopsida</taxon>
        <taxon>eudicotyledons</taxon>
        <taxon>Gunneridae</taxon>
        <taxon>Pentapetalae</taxon>
        <taxon>asterids</taxon>
        <taxon>lamiids</taxon>
        <taxon>Solanales</taxon>
        <taxon>Solanaceae</taxon>
        <taxon>Solanoideae</taxon>
        <taxon>Hyoscyameae</taxon>
        <taxon>Anisodus</taxon>
    </lineage>
</organism>
<accession>A0A9Q1LNT4</accession>